<evidence type="ECO:0008006" key="4">
    <source>
        <dbReference type="Google" id="ProtNLM"/>
    </source>
</evidence>
<dbReference type="AlphaFoldDB" id="A0A401LNR2"/>
<accession>A0A401LNR2</accession>
<organism evidence="2 3">
    <name type="scientific">Bacteroides faecalis</name>
    <dbReference type="NCBI Taxonomy" id="2447885"/>
    <lineage>
        <taxon>Bacteria</taxon>
        <taxon>Pseudomonadati</taxon>
        <taxon>Bacteroidota</taxon>
        <taxon>Bacteroidia</taxon>
        <taxon>Bacteroidales</taxon>
        <taxon>Bacteroidaceae</taxon>
        <taxon>Bacteroides</taxon>
    </lineage>
</organism>
<evidence type="ECO:0000313" key="2">
    <source>
        <dbReference type="EMBL" id="GCB33210.1"/>
    </source>
</evidence>
<protein>
    <recommendedName>
        <fullName evidence="4">DNA-binding transcriptional activator</fullName>
    </recommendedName>
</protein>
<keyword evidence="1" id="KW-0812">Transmembrane</keyword>
<dbReference type="InterPro" id="IPR051677">
    <property type="entry name" value="AfsR-DnrI-RedD_regulator"/>
</dbReference>
<proteinExistence type="predicted"/>
<keyword evidence="3" id="KW-1185">Reference proteome</keyword>
<dbReference type="Gene3D" id="2.120.10.80">
    <property type="entry name" value="Kelch-type beta propeller"/>
    <property type="match status" value="1"/>
</dbReference>
<dbReference type="PANTHER" id="PTHR35807:SF1">
    <property type="entry name" value="TRANSCRIPTIONAL REGULATOR REDD"/>
    <property type="match status" value="1"/>
</dbReference>
<keyword evidence="1" id="KW-1133">Transmembrane helix</keyword>
<dbReference type="SUPFAM" id="SSF117281">
    <property type="entry name" value="Kelch motif"/>
    <property type="match status" value="1"/>
</dbReference>
<keyword evidence="1" id="KW-0472">Membrane</keyword>
<sequence>MAVNTKYKFLFIQLIILLIAIPHLNAQGLMFYGNKLPIEQRTSYTLFDKDKLPVFSDYVDIEFDLKISQSDTFGYLLHLIDPENHDAYSLTYTSVNNETSIFKFNTEGKKNHIAITMPNDSIISHWLRVKLHIDFLSGRSRMAIGSQSTNGDIGLVTQLQHVQPMFIFGRREHLVDVPAFSIRKLRVSDKAEDYSFLLNESKGSLVHDSKGKIRGTVINPYWLINDSYHWKRVATFNSSISMGAKFNVEAQEIQFITPDSFFTYQVDTKRSLKRPYANEMPVKMQLGTNYINGATGNICAYEINNLPIGSITMASLDQSTLMWQPLGKAFTKVQLHHHNGFWDKHNNRYLVFGGFGNRLYSNRFLTYNASEDRWDTLHFEGDNIAPRFYSSMVSSGKGNYLYIYGGVGNESGDQSIGHDYYNDLYGVDLERRTIEKYWSHPIEEKRVPSEQMILSEDEKSLYTIRYAEYIKSTYLELYRISVENGDMEQLGDSIPFISGSIKSTVSLFHNPVLNEFYCVTQEVDEYAKQVKAVVYTLAAPPVGSAEMEYYSMEKGSIGSLKWFLSSLALLVLLLGGIVFIYVLRKKKGTRDSNNKTITDVSSDIYFPNSIKRDEEDISGSASISPLVKRQAECNKIYVYGRFTIYGRTGRDITYLFSKKLKYIFLYILLDSTGKGEGVNSSSLNEIFWPDKSEDKAKNLKGVTISNLRKALSELDGIKLVYERGIFKISIDTDICYCDYFSLHNHLATHPQSCGAFLNIWERGRLLENEEYSLYDKYKQCSEDIIFSLLPRDLPIYYQRNEYSYVLRICFIILRRDPLNETALSYCIRSYKKLNDFANLSKIYSIFIIEYRKSMGEDYKKTIEELLQEKKKV</sequence>
<dbReference type="GO" id="GO:0003677">
    <property type="term" value="F:DNA binding"/>
    <property type="evidence" value="ECO:0007669"/>
    <property type="project" value="TreeGrafter"/>
</dbReference>
<dbReference type="InterPro" id="IPR015915">
    <property type="entry name" value="Kelch-typ_b-propeller"/>
</dbReference>
<comment type="caution">
    <text evidence="2">The sequence shown here is derived from an EMBL/GenBank/DDBJ whole genome shotgun (WGS) entry which is preliminary data.</text>
</comment>
<gene>
    <name evidence="2" type="ORF">KGMB02408_01550</name>
</gene>
<dbReference type="Proteomes" id="UP000288079">
    <property type="component" value="Unassembled WGS sequence"/>
</dbReference>
<dbReference type="GO" id="GO:0006355">
    <property type="term" value="P:regulation of DNA-templated transcription"/>
    <property type="evidence" value="ECO:0007669"/>
    <property type="project" value="TreeGrafter"/>
</dbReference>
<dbReference type="EMBL" id="BHWB01000001">
    <property type="protein sequence ID" value="GCB33210.1"/>
    <property type="molecule type" value="Genomic_DNA"/>
</dbReference>
<reference evidence="2 3" key="1">
    <citation type="submission" date="2018-10" db="EMBL/GenBank/DDBJ databases">
        <title>Draft Genome Sequence of Bacteroides sp. KCTC 15687.</title>
        <authorList>
            <person name="Yu S.Y."/>
            <person name="Kim J.S."/>
            <person name="Oh B.S."/>
            <person name="Park S.H."/>
            <person name="Kang S.W."/>
            <person name="Park J.E."/>
            <person name="Choi S.H."/>
            <person name="Han K.I."/>
            <person name="Lee K.C."/>
            <person name="Eom M.K."/>
            <person name="Suh M.K."/>
            <person name="Lee D.H."/>
            <person name="Yoon H."/>
            <person name="Kim B."/>
            <person name="Yang S.J."/>
            <person name="Lee J.S."/>
            <person name="Lee J.H."/>
        </authorList>
    </citation>
    <scope>NUCLEOTIDE SEQUENCE [LARGE SCALE GENOMIC DNA]</scope>
    <source>
        <strain evidence="2 3">KCTC 15687</strain>
    </source>
</reference>
<feature type="transmembrane region" description="Helical" evidence="1">
    <location>
        <begin position="562"/>
        <end position="583"/>
    </location>
</feature>
<evidence type="ECO:0000313" key="3">
    <source>
        <dbReference type="Proteomes" id="UP000288079"/>
    </source>
</evidence>
<name>A0A401LNR2_9BACE</name>
<dbReference type="PANTHER" id="PTHR35807">
    <property type="entry name" value="TRANSCRIPTIONAL REGULATOR REDD-RELATED"/>
    <property type="match status" value="1"/>
</dbReference>
<evidence type="ECO:0000256" key="1">
    <source>
        <dbReference type="SAM" id="Phobius"/>
    </source>
</evidence>